<dbReference type="AlphaFoldDB" id="A0A285ZWD3"/>
<dbReference type="Proteomes" id="UP000219281">
    <property type="component" value="Unassembled WGS sequence"/>
</dbReference>
<dbReference type="RefSeq" id="WP_097130145.1">
    <property type="nucleotide sequence ID" value="NZ_OCMT01000002.1"/>
</dbReference>
<dbReference type="EMBL" id="OCMT01000002">
    <property type="protein sequence ID" value="SOD13954.1"/>
    <property type="molecule type" value="Genomic_DNA"/>
</dbReference>
<protein>
    <submittedName>
        <fullName evidence="1">Uncharacterized protein</fullName>
    </submittedName>
</protein>
<gene>
    <name evidence="1" type="ORF">SAMN06297358_1326</name>
</gene>
<proteinExistence type="predicted"/>
<evidence type="ECO:0000313" key="1">
    <source>
        <dbReference type="EMBL" id="SOD13954.1"/>
    </source>
</evidence>
<name>A0A285ZWD3_9SPHI</name>
<organism evidence="1 2">
    <name type="scientific">Pedobacter xixiisoli</name>
    <dbReference type="NCBI Taxonomy" id="1476464"/>
    <lineage>
        <taxon>Bacteria</taxon>
        <taxon>Pseudomonadati</taxon>
        <taxon>Bacteroidota</taxon>
        <taxon>Sphingobacteriia</taxon>
        <taxon>Sphingobacteriales</taxon>
        <taxon>Sphingobacteriaceae</taxon>
        <taxon>Pedobacter</taxon>
    </lineage>
</organism>
<reference evidence="2" key="1">
    <citation type="submission" date="2017-09" db="EMBL/GenBank/DDBJ databases">
        <authorList>
            <person name="Varghese N."/>
            <person name="Submissions S."/>
        </authorList>
    </citation>
    <scope>NUCLEOTIDE SEQUENCE [LARGE SCALE GENOMIC DNA]</scope>
    <source>
        <strain evidence="2">CGMCC 1.12803</strain>
    </source>
</reference>
<evidence type="ECO:0000313" key="2">
    <source>
        <dbReference type="Proteomes" id="UP000219281"/>
    </source>
</evidence>
<keyword evidence="2" id="KW-1185">Reference proteome</keyword>
<sequence length="71" mass="8390">MAEQFEYFRLQLLNNFPEYLLLADFKDNETLLLMVKPFLPLDQVMAEICDDILDKKFPPAPGYPPVQLWNK</sequence>
<accession>A0A285ZWD3</accession>